<protein>
    <recommendedName>
        <fullName evidence="3">Protein FdhD</fullName>
    </recommendedName>
</protein>
<dbReference type="NCBIfam" id="TIGR00129">
    <property type="entry name" value="fdhD_narQ"/>
    <property type="match status" value="1"/>
</dbReference>
<dbReference type="InterPro" id="IPR016193">
    <property type="entry name" value="Cytidine_deaminase-like"/>
</dbReference>
<dbReference type="GO" id="GO:0006777">
    <property type="term" value="P:Mo-molybdopterin cofactor biosynthetic process"/>
    <property type="evidence" value="ECO:0007669"/>
    <property type="project" value="UniProtKB-UniRule"/>
</dbReference>
<dbReference type="Pfam" id="PF02634">
    <property type="entry name" value="FdhD-NarQ"/>
    <property type="match status" value="1"/>
</dbReference>
<dbReference type="eggNOG" id="COG1526">
    <property type="taxonomic scope" value="Bacteria"/>
</dbReference>
<feature type="binding site" evidence="3">
    <location>
        <begin position="236"/>
        <end position="241"/>
    </location>
    <ligand>
        <name>Mo-bis(molybdopterin guanine dinucleotide)</name>
        <dbReference type="ChEBI" id="CHEBI:60539"/>
    </ligand>
</feature>
<keyword evidence="6" id="KW-1185">Reference proteome</keyword>
<name>E1QLR7_DESB2</name>
<dbReference type="KEGG" id="dbr:Deba_3149"/>
<gene>
    <name evidence="3" type="primary">fdhD</name>
    <name evidence="5" type="ordered locus">Deba_3149</name>
</gene>
<evidence type="ECO:0000313" key="6">
    <source>
        <dbReference type="Proteomes" id="UP000009047"/>
    </source>
</evidence>
<dbReference type="GO" id="GO:0005737">
    <property type="term" value="C:cytoplasm"/>
    <property type="evidence" value="ECO:0007669"/>
    <property type="project" value="UniProtKB-SubCell"/>
</dbReference>
<dbReference type="STRING" id="644282.Deba_3149"/>
<dbReference type="InterPro" id="IPR003786">
    <property type="entry name" value="FdhD"/>
</dbReference>
<organism evidence="5 6">
    <name type="scientific">Desulfarculus baarsii (strain ATCC 33931 / DSM 2075 / LMG 7858 / VKM B-1802 / 2st14)</name>
    <dbReference type="NCBI Taxonomy" id="644282"/>
    <lineage>
        <taxon>Bacteria</taxon>
        <taxon>Pseudomonadati</taxon>
        <taxon>Thermodesulfobacteriota</taxon>
        <taxon>Desulfarculia</taxon>
        <taxon>Desulfarculales</taxon>
        <taxon>Desulfarculaceae</taxon>
        <taxon>Desulfarculus</taxon>
    </lineage>
</organism>
<dbReference type="PANTHER" id="PTHR30592:SF1">
    <property type="entry name" value="SULFUR CARRIER PROTEIN FDHD"/>
    <property type="match status" value="1"/>
</dbReference>
<dbReference type="PIRSF" id="PIRSF015626">
    <property type="entry name" value="FdhD"/>
    <property type="match status" value="1"/>
</dbReference>
<accession>E1QLR7</accession>
<feature type="region of interest" description="Disordered" evidence="4">
    <location>
        <begin position="89"/>
        <end position="111"/>
    </location>
</feature>
<comment type="similarity">
    <text evidence="3">Belongs to the FdhD family.</text>
</comment>
<dbReference type="PANTHER" id="PTHR30592">
    <property type="entry name" value="FORMATE DEHYDROGENASE"/>
    <property type="match status" value="1"/>
</dbReference>
<comment type="caution">
    <text evidence="3">Lacks conserved residue(s) required for the propagation of feature annotation.</text>
</comment>
<proteinExistence type="inferred from homology"/>
<dbReference type="SUPFAM" id="SSF53927">
    <property type="entry name" value="Cytidine deaminase-like"/>
    <property type="match status" value="1"/>
</dbReference>
<dbReference type="EMBL" id="CP002085">
    <property type="protein sequence ID" value="ADK86502.1"/>
    <property type="molecule type" value="Genomic_DNA"/>
</dbReference>
<dbReference type="RefSeq" id="WP_013259938.1">
    <property type="nucleotide sequence ID" value="NC_014365.1"/>
</dbReference>
<evidence type="ECO:0000256" key="4">
    <source>
        <dbReference type="SAM" id="MobiDB-lite"/>
    </source>
</evidence>
<dbReference type="Gene3D" id="3.40.140.10">
    <property type="entry name" value="Cytidine Deaminase, domain 2"/>
    <property type="match status" value="1"/>
</dbReference>
<dbReference type="HAMAP" id="MF_00187">
    <property type="entry name" value="FdhD"/>
    <property type="match status" value="1"/>
</dbReference>
<keyword evidence="2 3" id="KW-0501">Molybdenum cofactor biosynthesis</keyword>
<sequence>MNGQGALKGQVWRMSLGQTPRLVEDMLADERPWAIVLGGEEATRLMVSPGEDMAALAAGYGLTMGWLELEGPLPAVVVDAPGRRVLVAGPLLPRPEQGPRGAGGGPTGPAAAKPLADDLRLELATALGLIEAMARGQALFAQTGASHGAAIFDACGAPLAVAEDVGRHNALDKAVGAAWLAGALGRARIAALSGRVSLEMALKAGRVGLQMVVSVSAPTAAAVEAARAMGLTVIGFARGSRLNVYSHPQRLVVDGRPFHA</sequence>
<dbReference type="Proteomes" id="UP000009047">
    <property type="component" value="Chromosome"/>
</dbReference>
<dbReference type="GO" id="GO:0016783">
    <property type="term" value="F:sulfurtransferase activity"/>
    <property type="evidence" value="ECO:0007669"/>
    <property type="project" value="InterPro"/>
</dbReference>
<evidence type="ECO:0000256" key="2">
    <source>
        <dbReference type="ARBA" id="ARBA00023150"/>
    </source>
</evidence>
<dbReference type="HOGENOM" id="CLU_056887_3_0_7"/>
<comment type="subcellular location">
    <subcellularLocation>
        <location evidence="3">Cytoplasm</location>
    </subcellularLocation>
</comment>
<reference evidence="5 6" key="1">
    <citation type="journal article" date="2010" name="Stand. Genomic Sci.">
        <title>Complete genome sequence of Desulfarculus baarsii type strain (2st14).</title>
        <authorList>
            <person name="Sun H."/>
            <person name="Spring S."/>
            <person name="Lapidus A."/>
            <person name="Davenport K."/>
            <person name="Del Rio T.G."/>
            <person name="Tice H."/>
            <person name="Nolan M."/>
            <person name="Copeland A."/>
            <person name="Cheng J.F."/>
            <person name="Lucas S."/>
            <person name="Tapia R."/>
            <person name="Goodwin L."/>
            <person name="Pitluck S."/>
            <person name="Ivanova N."/>
            <person name="Pagani I."/>
            <person name="Mavromatis K."/>
            <person name="Ovchinnikova G."/>
            <person name="Pati A."/>
            <person name="Chen A."/>
            <person name="Palaniappan K."/>
            <person name="Hauser L."/>
            <person name="Chang Y.J."/>
            <person name="Jeffries C.D."/>
            <person name="Detter J.C."/>
            <person name="Han C."/>
            <person name="Rohde M."/>
            <person name="Brambilla E."/>
            <person name="Goker M."/>
            <person name="Woyke T."/>
            <person name="Bristow J."/>
            <person name="Eisen J.A."/>
            <person name="Markowitz V."/>
            <person name="Hugenholtz P."/>
            <person name="Kyrpides N.C."/>
            <person name="Klenk H.P."/>
            <person name="Land M."/>
        </authorList>
    </citation>
    <scope>NUCLEOTIDE SEQUENCE [LARGE SCALE GENOMIC DNA]</scope>
    <source>
        <strain evidence="6">ATCC 33931 / DSM 2075 / LMG 7858 / VKM B-1802 / 2st14</strain>
    </source>
</reference>
<evidence type="ECO:0000256" key="3">
    <source>
        <dbReference type="HAMAP-Rule" id="MF_00187"/>
    </source>
</evidence>
<evidence type="ECO:0000313" key="5">
    <source>
        <dbReference type="EMBL" id="ADK86502.1"/>
    </source>
</evidence>
<keyword evidence="1 3" id="KW-0963">Cytoplasm</keyword>
<evidence type="ECO:0000256" key="1">
    <source>
        <dbReference type="ARBA" id="ARBA00022490"/>
    </source>
</evidence>
<comment type="function">
    <text evidence="3">Required for formate dehydrogenase (FDH) activity.</text>
</comment>
<dbReference type="OrthoDB" id="3197277at2"/>
<dbReference type="AlphaFoldDB" id="E1QLR7"/>